<dbReference type="InterPro" id="IPR000873">
    <property type="entry name" value="AMP-dep_synth/lig_dom"/>
</dbReference>
<dbReference type="SUPFAM" id="SSF47336">
    <property type="entry name" value="ACP-like"/>
    <property type="match status" value="1"/>
</dbReference>
<name>A0A816H3K6_ADIRI</name>
<evidence type="ECO:0000313" key="3">
    <source>
        <dbReference type="Proteomes" id="UP000663828"/>
    </source>
</evidence>
<reference evidence="2" key="1">
    <citation type="submission" date="2021-02" db="EMBL/GenBank/DDBJ databases">
        <authorList>
            <person name="Nowell W R."/>
        </authorList>
    </citation>
    <scope>NUCLEOTIDE SEQUENCE</scope>
</reference>
<dbReference type="Pfam" id="PF13193">
    <property type="entry name" value="AMP-binding_C"/>
    <property type="match status" value="1"/>
</dbReference>
<dbReference type="InterPro" id="IPR042099">
    <property type="entry name" value="ANL_N_sf"/>
</dbReference>
<dbReference type="GO" id="GO:0043041">
    <property type="term" value="P:amino acid activation for nonribosomal peptide biosynthetic process"/>
    <property type="evidence" value="ECO:0007669"/>
    <property type="project" value="TreeGrafter"/>
</dbReference>
<dbReference type="InterPro" id="IPR025110">
    <property type="entry name" value="AMP-bd_C"/>
</dbReference>
<dbReference type="EMBL" id="CAJNOR010015334">
    <property type="protein sequence ID" value="CAF1681923.1"/>
    <property type="molecule type" value="Genomic_DNA"/>
</dbReference>
<dbReference type="GO" id="GO:0044550">
    <property type="term" value="P:secondary metabolite biosynthetic process"/>
    <property type="evidence" value="ECO:0007669"/>
    <property type="project" value="TreeGrafter"/>
</dbReference>
<feature type="domain" description="Carrier" evidence="1">
    <location>
        <begin position="241"/>
        <end position="319"/>
    </location>
</feature>
<dbReference type="GO" id="GO:0031177">
    <property type="term" value="F:phosphopantetheine binding"/>
    <property type="evidence" value="ECO:0007669"/>
    <property type="project" value="TreeGrafter"/>
</dbReference>
<protein>
    <recommendedName>
        <fullName evidence="1">Carrier domain-containing protein</fullName>
    </recommendedName>
</protein>
<dbReference type="Proteomes" id="UP000663828">
    <property type="component" value="Unassembled WGS sequence"/>
</dbReference>
<dbReference type="PROSITE" id="PS50075">
    <property type="entry name" value="CARRIER"/>
    <property type="match status" value="1"/>
</dbReference>
<dbReference type="InterPro" id="IPR045851">
    <property type="entry name" value="AMP-bd_C_sf"/>
</dbReference>
<dbReference type="Gene3D" id="1.10.1200.10">
    <property type="entry name" value="ACP-like"/>
    <property type="match status" value="1"/>
</dbReference>
<dbReference type="Gene3D" id="3.40.50.12780">
    <property type="entry name" value="N-terminal domain of ligase-like"/>
    <property type="match status" value="1"/>
</dbReference>
<dbReference type="AlphaFoldDB" id="A0A816H3K6"/>
<feature type="non-terminal residue" evidence="2">
    <location>
        <position position="1"/>
    </location>
</feature>
<comment type="caution">
    <text evidence="2">The sequence shown here is derived from an EMBL/GenBank/DDBJ whole genome shotgun (WGS) entry which is preliminary data.</text>
</comment>
<dbReference type="Gene3D" id="3.30.559.10">
    <property type="entry name" value="Chloramphenicol acetyltransferase-like domain"/>
    <property type="match status" value="1"/>
</dbReference>
<organism evidence="2 3">
    <name type="scientific">Adineta ricciae</name>
    <name type="common">Rotifer</name>
    <dbReference type="NCBI Taxonomy" id="249248"/>
    <lineage>
        <taxon>Eukaryota</taxon>
        <taxon>Metazoa</taxon>
        <taxon>Spiralia</taxon>
        <taxon>Gnathifera</taxon>
        <taxon>Rotifera</taxon>
        <taxon>Eurotatoria</taxon>
        <taxon>Bdelloidea</taxon>
        <taxon>Adinetida</taxon>
        <taxon>Adinetidae</taxon>
        <taxon>Adineta</taxon>
    </lineage>
</organism>
<gene>
    <name evidence="2" type="ORF">XAT740_LOCUS60778</name>
</gene>
<dbReference type="PANTHER" id="PTHR45527">
    <property type="entry name" value="NONRIBOSOMAL PEPTIDE SYNTHETASE"/>
    <property type="match status" value="1"/>
</dbReference>
<accession>A0A816H3K6</accession>
<feature type="non-terminal residue" evidence="2">
    <location>
        <position position="414"/>
    </location>
</feature>
<evidence type="ECO:0000259" key="1">
    <source>
        <dbReference type="PROSITE" id="PS50075"/>
    </source>
</evidence>
<dbReference type="PANTHER" id="PTHR45527:SF1">
    <property type="entry name" value="FATTY ACID SYNTHASE"/>
    <property type="match status" value="1"/>
</dbReference>
<evidence type="ECO:0000313" key="2">
    <source>
        <dbReference type="EMBL" id="CAF1681923.1"/>
    </source>
</evidence>
<dbReference type="Pfam" id="PF00501">
    <property type="entry name" value="AMP-binding"/>
    <property type="match status" value="1"/>
</dbReference>
<dbReference type="InterPro" id="IPR036736">
    <property type="entry name" value="ACP-like_sf"/>
</dbReference>
<dbReference type="InterPro" id="IPR009081">
    <property type="entry name" value="PP-bd_ACP"/>
</dbReference>
<dbReference type="SUPFAM" id="SSF52777">
    <property type="entry name" value="CoA-dependent acyltransferases"/>
    <property type="match status" value="1"/>
</dbReference>
<proteinExistence type="predicted"/>
<keyword evidence="3" id="KW-1185">Reference proteome</keyword>
<dbReference type="InterPro" id="IPR023213">
    <property type="entry name" value="CAT-like_dom_sf"/>
</dbReference>
<dbReference type="SUPFAM" id="SSF56801">
    <property type="entry name" value="Acetyl-CoA synthetase-like"/>
    <property type="match status" value="1"/>
</dbReference>
<dbReference type="GO" id="GO:0005737">
    <property type="term" value="C:cytoplasm"/>
    <property type="evidence" value="ECO:0007669"/>
    <property type="project" value="TreeGrafter"/>
</dbReference>
<sequence>EPFPVKLIAVLKNSVASTCRIWNLYGPAETTLVATYHVIALTPEMRNIPIGRLLPGYQCVIVDEFSQPVTVGEVGELLVGGVGVFAGYLGRNDLTDKALVDINGQLFYRTGDLVRLDNDGLLYYVGRKDHQIKLRGQRLEPGEIERCVLEASSLITSCVVVKWGDDHLVAYVQSDEISEKELRKHCESHLPSYMVPSLFTVLKQLPLNANGKVDRQLLPTPDFSTLLSSSSSDVNYDQSAEPNNELEARIHSLWCELLGLTRIPTTASIFSVGGHSLLLMQLYHRYKTMFDFDTQTLTMAQLFKHASIVDHARLLAQSLNVEEYRREQWLPLSITQGRLSFAQERIFLDEQVRLMSKDKNVYAVPLVYRLSCVLSRLSISRLRRALHSLVTKHSILRTKISTDTNGDLIQTVLA</sequence>
<dbReference type="Pfam" id="PF00550">
    <property type="entry name" value="PP-binding"/>
    <property type="match status" value="1"/>
</dbReference>
<dbReference type="Gene3D" id="3.30.300.30">
    <property type="match status" value="1"/>
</dbReference>